<evidence type="ECO:0000313" key="4">
    <source>
        <dbReference type="Proteomes" id="UP000238479"/>
    </source>
</evidence>
<dbReference type="EMBL" id="PDCK01000039">
    <property type="protein sequence ID" value="PRQ55343.1"/>
    <property type="molecule type" value="Genomic_DNA"/>
</dbReference>
<dbReference type="InterPro" id="IPR011035">
    <property type="entry name" value="Ribosomal_bL25/Gln-tRNA_synth"/>
</dbReference>
<dbReference type="PANTHER" id="PTHR43097:SF5">
    <property type="entry name" value="GLUTAMATE--TRNA LIGASE"/>
    <property type="match status" value="1"/>
</dbReference>
<name>A0A2P6S9H5_ROSCH</name>
<evidence type="ECO:0000256" key="1">
    <source>
        <dbReference type="ARBA" id="ARBA00022917"/>
    </source>
</evidence>
<dbReference type="GO" id="GO:0004818">
    <property type="term" value="F:glutamate-tRNA ligase activity"/>
    <property type="evidence" value="ECO:0007669"/>
    <property type="project" value="UniProtKB-EC"/>
</dbReference>
<evidence type="ECO:0000259" key="2">
    <source>
        <dbReference type="Pfam" id="PF20974"/>
    </source>
</evidence>
<evidence type="ECO:0000313" key="3">
    <source>
        <dbReference type="EMBL" id="PRQ55343.1"/>
    </source>
</evidence>
<dbReference type="Pfam" id="PF20974">
    <property type="entry name" value="tRNA-synt_1c_C2"/>
    <property type="match status" value="1"/>
</dbReference>
<feature type="domain" description="tRNA synthetases class I (E and Q) anti-codon binding" evidence="2">
    <location>
        <begin position="12"/>
        <end position="54"/>
    </location>
</feature>
<gene>
    <name evidence="3" type="ORF">RchiOBHm_Chr1g0323531</name>
</gene>
<dbReference type="EC" id="6.1.1.17" evidence="3"/>
<dbReference type="GO" id="GO:0006424">
    <property type="term" value="P:glutamyl-tRNA aminoacylation"/>
    <property type="evidence" value="ECO:0007669"/>
    <property type="project" value="TreeGrafter"/>
</dbReference>
<dbReference type="PANTHER" id="PTHR43097">
    <property type="entry name" value="GLUTAMINE-TRNA LIGASE"/>
    <property type="match status" value="1"/>
</dbReference>
<dbReference type="InterPro" id="IPR050132">
    <property type="entry name" value="Gln/Glu-tRNA_Ligase"/>
</dbReference>
<dbReference type="STRING" id="74649.A0A2P6S9H5"/>
<keyword evidence="4" id="KW-1185">Reference proteome</keyword>
<proteinExistence type="predicted"/>
<organism evidence="3 4">
    <name type="scientific">Rosa chinensis</name>
    <name type="common">China rose</name>
    <dbReference type="NCBI Taxonomy" id="74649"/>
    <lineage>
        <taxon>Eukaryota</taxon>
        <taxon>Viridiplantae</taxon>
        <taxon>Streptophyta</taxon>
        <taxon>Embryophyta</taxon>
        <taxon>Tracheophyta</taxon>
        <taxon>Spermatophyta</taxon>
        <taxon>Magnoliopsida</taxon>
        <taxon>eudicotyledons</taxon>
        <taxon>Gunneridae</taxon>
        <taxon>Pentapetalae</taxon>
        <taxon>rosids</taxon>
        <taxon>fabids</taxon>
        <taxon>Rosales</taxon>
        <taxon>Rosaceae</taxon>
        <taxon>Rosoideae</taxon>
        <taxon>Rosoideae incertae sedis</taxon>
        <taxon>Rosa</taxon>
    </lineage>
</organism>
<dbReference type="GO" id="GO:0017102">
    <property type="term" value="C:methionyl glutamyl tRNA synthetase complex"/>
    <property type="evidence" value="ECO:0007669"/>
    <property type="project" value="TreeGrafter"/>
</dbReference>
<dbReference type="Proteomes" id="UP000238479">
    <property type="component" value="Chromosome 1"/>
</dbReference>
<keyword evidence="3" id="KW-0436">Ligase</keyword>
<dbReference type="SUPFAM" id="SSF50715">
    <property type="entry name" value="Ribosomal protein L25-like"/>
    <property type="match status" value="1"/>
</dbReference>
<dbReference type="AlphaFoldDB" id="A0A2P6S9H5"/>
<keyword evidence="1" id="KW-0648">Protein biosynthesis</keyword>
<sequence>MPQIDELLEEGENFLDVLYPCTEKETAALGDSNMQNLKHRDVLQLERKGYLSCDVPYLRLSKHIVLFAIPDGRQQAGLK</sequence>
<dbReference type="InterPro" id="IPR049437">
    <property type="entry name" value="tRNA-synt_1c_C2"/>
</dbReference>
<dbReference type="Gramene" id="PRQ55343">
    <property type="protein sequence ID" value="PRQ55343"/>
    <property type="gene ID" value="RchiOBHm_Chr1g0323531"/>
</dbReference>
<accession>A0A2P6S9H5</accession>
<dbReference type="OMA" id="VLYPCTE"/>
<protein>
    <submittedName>
        <fullName evidence="3">Putative glutamate--tRNA ligase</fullName>
        <ecNumber evidence="3">6.1.1.17</ecNumber>
    </submittedName>
</protein>
<reference evidence="3 4" key="1">
    <citation type="journal article" date="2018" name="Nat. Genet.">
        <title>The Rosa genome provides new insights in the design of modern roses.</title>
        <authorList>
            <person name="Bendahmane M."/>
        </authorList>
    </citation>
    <scope>NUCLEOTIDE SEQUENCE [LARGE SCALE GENOMIC DNA]</scope>
    <source>
        <strain evidence="4">cv. Old Blush</strain>
    </source>
</reference>
<dbReference type="GO" id="GO:0005829">
    <property type="term" value="C:cytosol"/>
    <property type="evidence" value="ECO:0007669"/>
    <property type="project" value="TreeGrafter"/>
</dbReference>
<comment type="caution">
    <text evidence="3">The sequence shown here is derived from an EMBL/GenBank/DDBJ whole genome shotgun (WGS) entry which is preliminary data.</text>
</comment>